<evidence type="ECO:0000256" key="2">
    <source>
        <dbReference type="PIRSR" id="PIRSR601310-3"/>
    </source>
</evidence>
<evidence type="ECO:0000313" key="6">
    <source>
        <dbReference type="Proteomes" id="UP000648239"/>
    </source>
</evidence>
<feature type="domain" description="HIT" evidence="4">
    <location>
        <begin position="3"/>
        <end position="109"/>
    </location>
</feature>
<feature type="short sequence motif" description="Histidine triad motif" evidence="2 3">
    <location>
        <begin position="94"/>
        <end position="98"/>
    </location>
</feature>
<comment type="caution">
    <text evidence="5">The sequence shown here is derived from an EMBL/GenBank/DDBJ whole genome shotgun (WGS) entry which is preliminary data.</text>
</comment>
<dbReference type="Gene3D" id="3.30.428.10">
    <property type="entry name" value="HIT-like"/>
    <property type="match status" value="1"/>
</dbReference>
<name>A0A8J7CDZ6_9BACT</name>
<accession>A0A8J7CDZ6</accession>
<dbReference type="GO" id="GO:0003824">
    <property type="term" value="F:catalytic activity"/>
    <property type="evidence" value="ECO:0007669"/>
    <property type="project" value="InterPro"/>
</dbReference>
<dbReference type="PRINTS" id="PR00332">
    <property type="entry name" value="HISTRIAD"/>
</dbReference>
<protein>
    <submittedName>
        <fullName evidence="5">HIT family protein</fullName>
    </submittedName>
</protein>
<dbReference type="InterPro" id="IPR036265">
    <property type="entry name" value="HIT-like_sf"/>
</dbReference>
<dbReference type="PANTHER" id="PTHR42997:SF1">
    <property type="entry name" value="AP-4-A PHOSPHORYLASE"/>
    <property type="match status" value="1"/>
</dbReference>
<gene>
    <name evidence="5" type="ORF">IFK94_15640</name>
</gene>
<proteinExistence type="predicted"/>
<dbReference type="EMBL" id="JACXWD010000111">
    <property type="protein sequence ID" value="MBD3869552.1"/>
    <property type="molecule type" value="Genomic_DNA"/>
</dbReference>
<dbReference type="InterPro" id="IPR052908">
    <property type="entry name" value="AP-4-A_phosphorylase"/>
</dbReference>
<dbReference type="Pfam" id="PF01230">
    <property type="entry name" value="HIT"/>
    <property type="match status" value="1"/>
</dbReference>
<sequence>MNTPCPFCEIGADRIVAENSLAVAILDNYPISAGHTLVVPREHKASLFDLSAQAQAAIWQLVGEVRHELNLKLTATGFNIGLNDGVTAGQTVLHAHVHVIPRYKDDVDDPRGGIRWVIPEKARYWTN</sequence>
<evidence type="ECO:0000313" key="5">
    <source>
        <dbReference type="EMBL" id="MBD3869552.1"/>
    </source>
</evidence>
<dbReference type="PROSITE" id="PS51084">
    <property type="entry name" value="HIT_2"/>
    <property type="match status" value="1"/>
</dbReference>
<dbReference type="PANTHER" id="PTHR42997">
    <property type="entry name" value="HIT FAMILY HYDROLASE"/>
    <property type="match status" value="1"/>
</dbReference>
<evidence type="ECO:0000259" key="4">
    <source>
        <dbReference type="PROSITE" id="PS51084"/>
    </source>
</evidence>
<dbReference type="InterPro" id="IPR001310">
    <property type="entry name" value="Histidine_triad_HIT"/>
</dbReference>
<dbReference type="Proteomes" id="UP000648239">
    <property type="component" value="Unassembled WGS sequence"/>
</dbReference>
<reference evidence="5 6" key="1">
    <citation type="submission" date="2020-08" db="EMBL/GenBank/DDBJ databases">
        <title>Acidobacteriota in marine sediments use diverse sulfur dissimilation pathways.</title>
        <authorList>
            <person name="Wasmund K."/>
        </authorList>
    </citation>
    <scope>NUCLEOTIDE SEQUENCE [LARGE SCALE GENOMIC DNA]</scope>
    <source>
        <strain evidence="5">MAG AM4</strain>
    </source>
</reference>
<evidence type="ECO:0000256" key="1">
    <source>
        <dbReference type="PIRSR" id="PIRSR601310-1"/>
    </source>
</evidence>
<dbReference type="SUPFAM" id="SSF54197">
    <property type="entry name" value="HIT-like"/>
    <property type="match status" value="1"/>
</dbReference>
<dbReference type="InterPro" id="IPR011146">
    <property type="entry name" value="HIT-like"/>
</dbReference>
<feature type="active site" description="Tele-AMP-histidine intermediate" evidence="1">
    <location>
        <position position="96"/>
    </location>
</feature>
<dbReference type="AlphaFoldDB" id="A0A8J7CDZ6"/>
<organism evidence="5 6">
    <name type="scientific">Candidatus Polarisedimenticola svalbardensis</name>
    <dbReference type="NCBI Taxonomy" id="2886004"/>
    <lineage>
        <taxon>Bacteria</taxon>
        <taxon>Pseudomonadati</taxon>
        <taxon>Acidobacteriota</taxon>
        <taxon>Candidatus Polarisedimenticolia</taxon>
        <taxon>Candidatus Polarisedimenticolales</taxon>
        <taxon>Candidatus Polarisedimenticolaceae</taxon>
        <taxon>Candidatus Polarisedimenticola</taxon>
    </lineage>
</organism>
<evidence type="ECO:0000256" key="3">
    <source>
        <dbReference type="PROSITE-ProRule" id="PRU00464"/>
    </source>
</evidence>